<keyword evidence="9 12" id="KW-1133">Transmembrane helix</keyword>
<feature type="transmembrane region" description="Helical" evidence="12">
    <location>
        <begin position="12"/>
        <end position="32"/>
    </location>
</feature>
<accession>A0A9X2KSE5</accession>
<name>A0A9X2KSE5_9GAMM</name>
<dbReference type="AlphaFoldDB" id="A0A9X2KSE5"/>
<proteinExistence type="inferred from homology"/>
<protein>
    <recommendedName>
        <fullName evidence="4">Lipopolysaccharide export system permease protein LptF</fullName>
    </recommendedName>
</protein>
<dbReference type="GO" id="GO:0015920">
    <property type="term" value="P:lipopolysaccharide transport"/>
    <property type="evidence" value="ECO:0007669"/>
    <property type="project" value="TreeGrafter"/>
</dbReference>
<keyword evidence="8 12" id="KW-0812">Transmembrane</keyword>
<keyword evidence="10 12" id="KW-0472">Membrane</keyword>
<evidence type="ECO:0000256" key="4">
    <source>
        <dbReference type="ARBA" id="ARBA00014213"/>
    </source>
</evidence>
<dbReference type="GO" id="GO:0055085">
    <property type="term" value="P:transmembrane transport"/>
    <property type="evidence" value="ECO:0007669"/>
    <property type="project" value="InterPro"/>
</dbReference>
<comment type="subcellular location">
    <subcellularLocation>
        <location evidence="2">Cell inner membrane</location>
        <topology evidence="2">Multi-pass membrane protein</topology>
    </subcellularLocation>
</comment>
<evidence type="ECO:0000256" key="1">
    <source>
        <dbReference type="ARBA" id="ARBA00002265"/>
    </source>
</evidence>
<comment type="subunit">
    <text evidence="11">Component of the lipopolysaccharide transport and assembly complex. The LptBFG transporter is composed of two ATP-binding proteins (LptB) and two transmembrane proteins (LptF and LptG).</text>
</comment>
<dbReference type="InterPro" id="IPR005495">
    <property type="entry name" value="LptG/LptF_permease"/>
</dbReference>
<evidence type="ECO:0000256" key="6">
    <source>
        <dbReference type="ARBA" id="ARBA00022475"/>
    </source>
</evidence>
<dbReference type="Pfam" id="PF03739">
    <property type="entry name" value="LptF_LptG"/>
    <property type="match status" value="1"/>
</dbReference>
<evidence type="ECO:0000256" key="10">
    <source>
        <dbReference type="ARBA" id="ARBA00023136"/>
    </source>
</evidence>
<organism evidence="13 14">
    <name type="scientific">Gilvimarinus xylanilyticus</name>
    <dbReference type="NCBI Taxonomy" id="2944139"/>
    <lineage>
        <taxon>Bacteria</taxon>
        <taxon>Pseudomonadati</taxon>
        <taxon>Pseudomonadota</taxon>
        <taxon>Gammaproteobacteria</taxon>
        <taxon>Cellvibrionales</taxon>
        <taxon>Cellvibrionaceae</taxon>
        <taxon>Gilvimarinus</taxon>
    </lineage>
</organism>
<feature type="transmembrane region" description="Helical" evidence="12">
    <location>
        <begin position="52"/>
        <end position="77"/>
    </location>
</feature>
<feature type="transmembrane region" description="Helical" evidence="12">
    <location>
        <begin position="300"/>
        <end position="321"/>
    </location>
</feature>
<comment type="similarity">
    <text evidence="3">Belongs to the LptF/LptG family.</text>
</comment>
<feature type="transmembrane region" description="Helical" evidence="12">
    <location>
        <begin position="269"/>
        <end position="288"/>
    </location>
</feature>
<sequence length="361" mass="40013">MIIYRYITREILLTMAAVSTTLLLIVMSGRFVKYLADAAAGKIAVDVLFSIMAFRLPGFLELVLPLGFFIAILLAFGRMHMDSEMVVLSACGMSQRQLLMVTLIPAVLMSIVLGALSLWVSPWGAAKTETLFAEQASRSEFTMLRAGHFQRLDGGRQVTYVESVSEGHTQLNNFFVAEIGKGWRSVSLAEKGSQVIHPEYGARYLLLHDGMRYQGLPGNADYRVTEFETLGQYLPPPAASESFSLEADGRDTLSLIAEDSLESQAALQWRLSMPLLVLVIAVMAVPLSRTSPRQGRYAKMLPAIVLYLLYVAALSTLRNSVEKGDFPATPGLWLAHIIFLLLAIWLFWGPGRLIAKLRRRP</sequence>
<dbReference type="PANTHER" id="PTHR33529">
    <property type="entry name" value="SLR0882 PROTEIN-RELATED"/>
    <property type="match status" value="1"/>
</dbReference>
<reference evidence="13" key="1">
    <citation type="submission" date="2022-05" db="EMBL/GenBank/DDBJ databases">
        <authorList>
            <person name="Sun H.-N."/>
        </authorList>
    </citation>
    <scope>NUCLEOTIDE SEQUENCE</scope>
    <source>
        <strain evidence="13">HB14</strain>
    </source>
</reference>
<evidence type="ECO:0000256" key="2">
    <source>
        <dbReference type="ARBA" id="ARBA00004429"/>
    </source>
</evidence>
<comment type="caution">
    <text evidence="13">The sequence shown here is derived from an EMBL/GenBank/DDBJ whole genome shotgun (WGS) entry which is preliminary data.</text>
</comment>
<evidence type="ECO:0000256" key="8">
    <source>
        <dbReference type="ARBA" id="ARBA00022692"/>
    </source>
</evidence>
<dbReference type="PANTHER" id="PTHR33529:SF7">
    <property type="entry name" value="LIPOPOLYSACCHARIDE EXPORT SYSTEM PERMEASE PROTEIN LPTF"/>
    <property type="match status" value="1"/>
</dbReference>
<dbReference type="InterPro" id="IPR030922">
    <property type="entry name" value="LptF"/>
</dbReference>
<keyword evidence="6" id="KW-1003">Cell membrane</keyword>
<keyword evidence="7" id="KW-0997">Cell inner membrane</keyword>
<gene>
    <name evidence="13" type="primary">lptF</name>
    <name evidence="13" type="ORF">M6D89_05495</name>
</gene>
<evidence type="ECO:0000313" key="13">
    <source>
        <dbReference type="EMBL" id="MCP8898751.1"/>
    </source>
</evidence>
<comment type="function">
    <text evidence="1">Part of the ABC transporter complex LptBFG involved in the translocation of lipopolysaccharide (LPS) from the inner membrane to the outer membrane.</text>
</comment>
<evidence type="ECO:0000256" key="11">
    <source>
        <dbReference type="ARBA" id="ARBA00026081"/>
    </source>
</evidence>
<dbReference type="Proteomes" id="UP001139319">
    <property type="component" value="Unassembled WGS sequence"/>
</dbReference>
<evidence type="ECO:0000256" key="9">
    <source>
        <dbReference type="ARBA" id="ARBA00022989"/>
    </source>
</evidence>
<evidence type="ECO:0000313" key="14">
    <source>
        <dbReference type="Proteomes" id="UP001139319"/>
    </source>
</evidence>
<dbReference type="RefSeq" id="WP_253967020.1">
    <property type="nucleotide sequence ID" value="NZ_JAMFTH010000001.1"/>
</dbReference>
<evidence type="ECO:0000256" key="5">
    <source>
        <dbReference type="ARBA" id="ARBA00022448"/>
    </source>
</evidence>
<dbReference type="NCBIfam" id="TIGR04407">
    <property type="entry name" value="LptF_YjgP"/>
    <property type="match status" value="1"/>
</dbReference>
<evidence type="ECO:0000256" key="3">
    <source>
        <dbReference type="ARBA" id="ARBA00007725"/>
    </source>
</evidence>
<evidence type="ECO:0000256" key="12">
    <source>
        <dbReference type="SAM" id="Phobius"/>
    </source>
</evidence>
<dbReference type="GO" id="GO:0043190">
    <property type="term" value="C:ATP-binding cassette (ABC) transporter complex"/>
    <property type="evidence" value="ECO:0007669"/>
    <property type="project" value="InterPro"/>
</dbReference>
<keyword evidence="5" id="KW-0813">Transport</keyword>
<feature type="transmembrane region" description="Helical" evidence="12">
    <location>
        <begin position="98"/>
        <end position="120"/>
    </location>
</feature>
<evidence type="ECO:0000256" key="7">
    <source>
        <dbReference type="ARBA" id="ARBA00022519"/>
    </source>
</evidence>
<feature type="transmembrane region" description="Helical" evidence="12">
    <location>
        <begin position="333"/>
        <end position="355"/>
    </location>
</feature>
<dbReference type="EMBL" id="JAMFTH010000001">
    <property type="protein sequence ID" value="MCP8898751.1"/>
    <property type="molecule type" value="Genomic_DNA"/>
</dbReference>
<reference evidence="13" key="2">
    <citation type="submission" date="2023-01" db="EMBL/GenBank/DDBJ databases">
        <title>Gilvimarinus xylanilyticus HB14 isolated from Caulerpa lentillifera aquaculture base in Hainan, China.</title>
        <authorList>
            <person name="Zhang Y.-J."/>
        </authorList>
    </citation>
    <scope>NUCLEOTIDE SEQUENCE</scope>
    <source>
        <strain evidence="13">HB14</strain>
    </source>
</reference>
<keyword evidence="14" id="KW-1185">Reference proteome</keyword>